<dbReference type="GO" id="GO:0016887">
    <property type="term" value="F:ATP hydrolysis activity"/>
    <property type="evidence" value="ECO:0007669"/>
    <property type="project" value="InterPro"/>
</dbReference>
<evidence type="ECO:0000256" key="13">
    <source>
        <dbReference type="ARBA" id="ARBA00022842"/>
    </source>
</evidence>
<proteinExistence type="inferred from homology"/>
<dbReference type="GO" id="GO:0006302">
    <property type="term" value="P:double-strand break repair"/>
    <property type="evidence" value="ECO:0007669"/>
    <property type="project" value="InterPro"/>
</dbReference>
<evidence type="ECO:0000256" key="1">
    <source>
        <dbReference type="ARBA" id="ARBA00001947"/>
    </source>
</evidence>
<dbReference type="GO" id="GO:0003691">
    <property type="term" value="F:double-stranded telomeric DNA binding"/>
    <property type="evidence" value="ECO:0007669"/>
    <property type="project" value="TreeGrafter"/>
</dbReference>
<dbReference type="VEuPathDB" id="FungiDB:SPRG_01137"/>
<evidence type="ECO:0000256" key="17">
    <source>
        <dbReference type="ARBA" id="ARBA00023254"/>
    </source>
</evidence>
<comment type="similarity">
    <text evidence="4">Belongs to the SMC family. RAD50 subfamily.</text>
</comment>
<dbReference type="SUPFAM" id="SSF52540">
    <property type="entry name" value="P-loop containing nucleoside triphosphate hydrolases"/>
    <property type="match status" value="2"/>
</dbReference>
<protein>
    <recommendedName>
        <fullName evidence="5">DNA repair protein RAD50</fullName>
    </recommendedName>
</protein>
<dbReference type="GO" id="GO:0051880">
    <property type="term" value="F:G-quadruplex DNA binding"/>
    <property type="evidence" value="ECO:0007669"/>
    <property type="project" value="TreeGrafter"/>
</dbReference>
<evidence type="ECO:0000256" key="7">
    <source>
        <dbReference type="ARBA" id="ARBA00022723"/>
    </source>
</evidence>
<gene>
    <name evidence="21" type="ORF">SPRG_01137</name>
</gene>
<keyword evidence="8" id="KW-0547">Nucleotide-binding</keyword>
<feature type="coiled-coil region" evidence="19">
    <location>
        <begin position="1022"/>
        <end position="1076"/>
    </location>
</feature>
<evidence type="ECO:0000256" key="2">
    <source>
        <dbReference type="ARBA" id="ARBA00004123"/>
    </source>
</evidence>
<dbReference type="GO" id="GO:0046872">
    <property type="term" value="F:metal ion binding"/>
    <property type="evidence" value="ECO:0007669"/>
    <property type="project" value="UniProtKB-KW"/>
</dbReference>
<dbReference type="Gene3D" id="3.40.50.300">
    <property type="entry name" value="P-loop containing nucleotide triphosphate hydrolases"/>
    <property type="match status" value="2"/>
</dbReference>
<dbReference type="GO" id="GO:0000722">
    <property type="term" value="P:telomere maintenance via recombination"/>
    <property type="evidence" value="ECO:0007669"/>
    <property type="project" value="TreeGrafter"/>
</dbReference>
<evidence type="ECO:0000256" key="18">
    <source>
        <dbReference type="ARBA" id="ARBA00049360"/>
    </source>
</evidence>
<feature type="coiled-coil region" evidence="19">
    <location>
        <begin position="823"/>
        <end position="923"/>
    </location>
</feature>
<dbReference type="GO" id="GO:0005524">
    <property type="term" value="F:ATP binding"/>
    <property type="evidence" value="ECO:0007669"/>
    <property type="project" value="UniProtKB-KW"/>
</dbReference>
<keyword evidence="22" id="KW-1185">Reference proteome</keyword>
<dbReference type="InterPro" id="IPR038729">
    <property type="entry name" value="Rad50/SbcC_AAA"/>
</dbReference>
<dbReference type="KEGG" id="spar:SPRG_01137"/>
<keyword evidence="10" id="KW-0378">Hydrolase</keyword>
<evidence type="ECO:0000256" key="12">
    <source>
        <dbReference type="ARBA" id="ARBA00022840"/>
    </source>
</evidence>
<dbReference type="OrthoDB" id="18797at2759"/>
<evidence type="ECO:0000256" key="10">
    <source>
        <dbReference type="ARBA" id="ARBA00022801"/>
    </source>
</evidence>
<reference evidence="21 22" key="1">
    <citation type="journal article" date="2013" name="PLoS Genet.">
        <title>Distinctive expansion of potential virulence genes in the genome of the oomycete fish pathogen Saprolegnia parasitica.</title>
        <authorList>
            <person name="Jiang R.H."/>
            <person name="de Bruijn I."/>
            <person name="Haas B.J."/>
            <person name="Belmonte R."/>
            <person name="Lobach L."/>
            <person name="Christie J."/>
            <person name="van den Ackerveken G."/>
            <person name="Bottin A."/>
            <person name="Bulone V."/>
            <person name="Diaz-Moreno S.M."/>
            <person name="Dumas B."/>
            <person name="Fan L."/>
            <person name="Gaulin E."/>
            <person name="Govers F."/>
            <person name="Grenville-Briggs L.J."/>
            <person name="Horner N.R."/>
            <person name="Levin J.Z."/>
            <person name="Mammella M."/>
            <person name="Meijer H.J."/>
            <person name="Morris P."/>
            <person name="Nusbaum C."/>
            <person name="Oome S."/>
            <person name="Phillips A.J."/>
            <person name="van Rooyen D."/>
            <person name="Rzeszutek E."/>
            <person name="Saraiva M."/>
            <person name="Secombes C.J."/>
            <person name="Seidl M.F."/>
            <person name="Snel B."/>
            <person name="Stassen J.H."/>
            <person name="Sykes S."/>
            <person name="Tripathy S."/>
            <person name="van den Berg H."/>
            <person name="Vega-Arreguin J.C."/>
            <person name="Wawra S."/>
            <person name="Young S.K."/>
            <person name="Zeng Q."/>
            <person name="Dieguez-Uribeondo J."/>
            <person name="Russ C."/>
            <person name="Tyler B.M."/>
            <person name="van West P."/>
        </authorList>
    </citation>
    <scope>NUCLEOTIDE SEQUENCE [LARGE SCALE GENOMIC DNA]</scope>
    <source>
        <strain evidence="21 22">CBS 223.65</strain>
    </source>
</reference>
<evidence type="ECO:0000256" key="15">
    <source>
        <dbReference type="ARBA" id="ARBA00023204"/>
    </source>
</evidence>
<evidence type="ECO:0000256" key="3">
    <source>
        <dbReference type="ARBA" id="ARBA00004286"/>
    </source>
</evidence>
<evidence type="ECO:0000256" key="6">
    <source>
        <dbReference type="ARBA" id="ARBA00022454"/>
    </source>
</evidence>
<keyword evidence="15" id="KW-0234">DNA repair</keyword>
<organism evidence="21 22">
    <name type="scientific">Saprolegnia parasitica (strain CBS 223.65)</name>
    <dbReference type="NCBI Taxonomy" id="695850"/>
    <lineage>
        <taxon>Eukaryota</taxon>
        <taxon>Sar</taxon>
        <taxon>Stramenopiles</taxon>
        <taxon>Oomycota</taxon>
        <taxon>Saprolegniomycetes</taxon>
        <taxon>Saprolegniales</taxon>
        <taxon>Saprolegniaceae</taxon>
        <taxon>Saprolegnia</taxon>
    </lineage>
</organism>
<feature type="coiled-coil region" evidence="19">
    <location>
        <begin position="394"/>
        <end position="421"/>
    </location>
</feature>
<dbReference type="OMA" id="FSDYYYR"/>
<dbReference type="GO" id="GO:0030870">
    <property type="term" value="C:Mre11 complex"/>
    <property type="evidence" value="ECO:0007669"/>
    <property type="project" value="InterPro"/>
</dbReference>
<dbReference type="GO" id="GO:0043047">
    <property type="term" value="F:single-stranded telomeric DNA binding"/>
    <property type="evidence" value="ECO:0007669"/>
    <property type="project" value="TreeGrafter"/>
</dbReference>
<evidence type="ECO:0000313" key="22">
    <source>
        <dbReference type="Proteomes" id="UP000030745"/>
    </source>
</evidence>
<evidence type="ECO:0000256" key="8">
    <source>
        <dbReference type="ARBA" id="ARBA00022741"/>
    </source>
</evidence>
<keyword evidence="12" id="KW-0067">ATP-binding</keyword>
<dbReference type="GO" id="GO:0007004">
    <property type="term" value="P:telomere maintenance via telomerase"/>
    <property type="evidence" value="ECO:0007669"/>
    <property type="project" value="TreeGrafter"/>
</dbReference>
<keyword evidence="11" id="KW-0862">Zinc</keyword>
<dbReference type="PANTHER" id="PTHR18867:SF12">
    <property type="entry name" value="DNA REPAIR PROTEIN RAD50"/>
    <property type="match status" value="1"/>
</dbReference>
<dbReference type="STRING" id="695850.A0A067CX41"/>
<dbReference type="EMBL" id="KK583190">
    <property type="protein sequence ID" value="KDO35073.1"/>
    <property type="molecule type" value="Genomic_DNA"/>
</dbReference>
<evidence type="ECO:0000256" key="16">
    <source>
        <dbReference type="ARBA" id="ARBA00023242"/>
    </source>
</evidence>
<comment type="cofactor">
    <cofactor evidence="1">
        <name>Zn(2+)</name>
        <dbReference type="ChEBI" id="CHEBI:29105"/>
    </cofactor>
</comment>
<dbReference type="GeneID" id="24123747"/>
<feature type="coiled-coil region" evidence="19">
    <location>
        <begin position="315"/>
        <end position="345"/>
    </location>
</feature>
<evidence type="ECO:0000256" key="4">
    <source>
        <dbReference type="ARBA" id="ARBA00009439"/>
    </source>
</evidence>
<evidence type="ECO:0000313" key="21">
    <source>
        <dbReference type="EMBL" id="KDO35073.1"/>
    </source>
</evidence>
<keyword evidence="6" id="KW-0158">Chromosome</keyword>
<keyword evidence="17" id="KW-0469">Meiosis</keyword>
<accession>A0A067CX41</accession>
<dbReference type="Pfam" id="PF13476">
    <property type="entry name" value="AAA_23"/>
    <property type="match status" value="1"/>
</dbReference>
<dbReference type="PANTHER" id="PTHR18867">
    <property type="entry name" value="RAD50"/>
    <property type="match status" value="1"/>
</dbReference>
<comment type="catalytic activity">
    <reaction evidence="18">
        <text>ATP + H2O = ADP + phosphate + H(+)</text>
        <dbReference type="Rhea" id="RHEA:13065"/>
        <dbReference type="ChEBI" id="CHEBI:15377"/>
        <dbReference type="ChEBI" id="CHEBI:15378"/>
        <dbReference type="ChEBI" id="CHEBI:30616"/>
        <dbReference type="ChEBI" id="CHEBI:43474"/>
        <dbReference type="ChEBI" id="CHEBI:456216"/>
    </reaction>
</comment>
<dbReference type="InterPro" id="IPR004584">
    <property type="entry name" value="Rad50_eukaryotes"/>
</dbReference>
<dbReference type="Proteomes" id="UP000030745">
    <property type="component" value="Unassembled WGS sequence"/>
</dbReference>
<dbReference type="GO" id="GO:0000794">
    <property type="term" value="C:condensed nuclear chromosome"/>
    <property type="evidence" value="ECO:0007669"/>
    <property type="project" value="TreeGrafter"/>
</dbReference>
<keyword evidence="9" id="KW-0227">DNA damage</keyword>
<keyword evidence="14 19" id="KW-0175">Coiled coil</keyword>
<keyword evidence="7" id="KW-0479">Metal-binding</keyword>
<name>A0A067CX41_SAPPC</name>
<evidence type="ECO:0000256" key="14">
    <source>
        <dbReference type="ARBA" id="ARBA00023054"/>
    </source>
</evidence>
<evidence type="ECO:0000256" key="19">
    <source>
        <dbReference type="SAM" id="Coils"/>
    </source>
</evidence>
<feature type="domain" description="Rad50/SbcC-type AAA" evidence="20">
    <location>
        <begin position="6"/>
        <end position="248"/>
    </location>
</feature>
<sequence>MSSIEKLSICGIRSFYPGRAESIEFNQPLTVILGANGCGKTTIIECLKISCTGSLPPSARSGQSFIHDPKIRGDVEVKANIRLRFKSRAGQTMVVQRTFRLQQMKATCRYQALDGVVRMLDNQGKKLSINQKCGELDKHIPDLLGVSAAVLESVIFCHQEESNWPLQEGIVLKKRFDDIFESARYTKALDAIKKLKKDRLGVAKDMKRDLDVLAEQVSRVREMEEQLEEQQAKLESLQADYAQLSSDIDLRESRVHETEAALGHVRSIMDQLRAQEAVVKQKTDEITRVYQQMGREMAESTESLEEILANYDSILAIKRKEVAELSTQESQLQDELASVDQAERKLAHEKGVLEATMAQQKEAVRARTDFTTKLGSTYGIAAAVVTPDDARIFASRLQDVLAQLGATLKRLEADARRGDDEWNAKQTTVSAKVHHCHETLGAKTRELSTLKRKEDALVAELNTSSGGLDASQREWGVVEARLADAEAKLTALRESATTATLKQDILALEKDANSITFDLRSLDDKLQILRTFERDQIALEHKRSEHAAKRKALETALADDRTRVETLVFDLKRATEASSASVAQLERDMAEAQVKKRTDERAIATTRKRYETLLNGPMLEWKTLLSTFGLEPETALTQLETQYLDAKDKTQSRKNTIVFLRTYMKKGEKDHCCPLCQRGLSPDEEALFSQLIASKMDDSRNQEKIAKAERNETAALDAWKRCEKLLPLYTEYAALEAALPTQTAELESLYTTIRMLDVQLQEAKATHSSNVTRSDDAATALKHLTSLQTQWEELSFMGRRLDGDEDHLLSEKTIRLGANPPTLAEAQTARDSKQASLQESQSRLKRLQRELQLHQEAQQGLQNEVHKCREEKAAIQQRRVDVEKAREAREVLRTQIKSLQDDIATLQRDLPGYQRELQQCKNEQLLARDTHARAIATARDASSRCENDKRQYDDKNKHADSFARQNLDGRALELTAQMQSLQTMKAEKARRIEQIQPEKSSALRALDENVSLKRQIDDNLSYRRLQGELEQAKAAVQATQRQLGQLHSVAEAERLVAEAKQKCDATREERAIYRGKQEGLQEAVRNTQVKLHGRDFKNVDEKQRCKLIDYETTMMAVSDLDKYHKALDLSLMEFHSKKIEEINAIIRTLWQITYRGNDIDTIEIVSGQESGAAARAGRSYNYRVVMRKDNTLLDMRGRCSAGQKVLAALVIRLALAETFCLNCGILALDEPTTNLDSANKLGLAQAIADILKARENQHNFQLICITHDEEFVQMLNRSQLMGGTRPEYFWTVSREEVAPRYYCSKIEKRNWNSDVIYRPTDDI</sequence>
<feature type="coiled-coil region" evidence="19">
    <location>
        <begin position="203"/>
        <end position="254"/>
    </location>
</feature>
<evidence type="ECO:0000256" key="5">
    <source>
        <dbReference type="ARBA" id="ARBA00017893"/>
    </source>
</evidence>
<evidence type="ECO:0000256" key="11">
    <source>
        <dbReference type="ARBA" id="ARBA00022833"/>
    </source>
</evidence>
<keyword evidence="13" id="KW-0460">Magnesium</keyword>
<dbReference type="NCBIfam" id="TIGR00606">
    <property type="entry name" value="rad50"/>
    <property type="match status" value="1"/>
</dbReference>
<dbReference type="FunFam" id="3.40.50.300:FF:000593">
    <property type="entry name" value="DNA repair protein RAD50"/>
    <property type="match status" value="1"/>
</dbReference>
<evidence type="ECO:0000256" key="9">
    <source>
        <dbReference type="ARBA" id="ARBA00022763"/>
    </source>
</evidence>
<comment type="subcellular location">
    <subcellularLocation>
        <location evidence="3">Chromosome</location>
    </subcellularLocation>
    <subcellularLocation>
        <location evidence="2">Nucleus</location>
    </subcellularLocation>
</comment>
<dbReference type="GO" id="GO:0070192">
    <property type="term" value="P:chromosome organization involved in meiotic cell cycle"/>
    <property type="evidence" value="ECO:0007669"/>
    <property type="project" value="TreeGrafter"/>
</dbReference>
<dbReference type="InterPro" id="IPR027417">
    <property type="entry name" value="P-loop_NTPase"/>
</dbReference>
<dbReference type="RefSeq" id="XP_012194726.1">
    <property type="nucleotide sequence ID" value="XM_012339336.1"/>
</dbReference>
<keyword evidence="16" id="KW-0539">Nucleus</keyword>
<evidence type="ECO:0000259" key="20">
    <source>
        <dbReference type="Pfam" id="PF13476"/>
    </source>
</evidence>